<organism evidence="1 2">
    <name type="scientific">Cyclonatronum proteinivorum</name>
    <dbReference type="NCBI Taxonomy" id="1457365"/>
    <lineage>
        <taxon>Bacteria</taxon>
        <taxon>Pseudomonadati</taxon>
        <taxon>Balneolota</taxon>
        <taxon>Balneolia</taxon>
        <taxon>Balneolales</taxon>
        <taxon>Cyclonatronaceae</taxon>
        <taxon>Cyclonatronum</taxon>
    </lineage>
</organism>
<accession>A0A345UNT0</accession>
<dbReference type="EMBL" id="CP027806">
    <property type="protein sequence ID" value="AXJ02132.1"/>
    <property type="molecule type" value="Genomic_DNA"/>
</dbReference>
<evidence type="ECO:0000313" key="2">
    <source>
        <dbReference type="Proteomes" id="UP000254808"/>
    </source>
</evidence>
<dbReference type="KEGG" id="cprv:CYPRO_2894"/>
<dbReference type="Proteomes" id="UP000254808">
    <property type="component" value="Chromosome"/>
</dbReference>
<sequence length="453" mass="51496">MNTISYFRTLLLAFIFVLTGSLAVHAQYVLIPMDQSQTNHLKAYGIVYNQIAEGYSANWLLNYRGGSFLARNQGEIVRNARLRNVRIEQITDAQAQRIIREVESNNSNTALVPLQEAPSIAVYSPAQALPWDDAVTLALTYAEVPYDVIYNDEILEGALEEYDWLHLHHEDFTGQYGKFWAAYRHTPWYQRQVRELEEMAARHGFTKVSDMKTAVVLTIRDFVGNGGFMFAMCSATDTFDIALAAKEVDIVPQEFDGDPVDANANQLLDFSQTFAFENFELTFNPAEYRHGNIDVPVRLGQLDEALDYFTLFEFSAKWDPVPTMLTQNHVSSIKGFYGQTTAFRMETIKSNVVILGRNSGRDEAKYIHGNFGEGFWTFYGGHDPEDYTHRVGDPPTDLDLFPNSPGYRLILNNILFPAAERQELKTERPYPASQNAQLAFADAMEFVRIQHGR</sequence>
<reference evidence="1 2" key="1">
    <citation type="submission" date="2018-03" db="EMBL/GenBank/DDBJ databases">
        <title>Phenotypic and genomic properties of Cyclonatronum proteinivorum gen. nov., sp. nov., a haloalkaliphilic bacteroidete from soda lakes possessing Na+-translocating rhodopsin.</title>
        <authorList>
            <person name="Toshchakov S.V."/>
            <person name="Korzhenkov A."/>
            <person name="Samarov N.I."/>
            <person name="Kublanov I.V."/>
            <person name="Muntyan M.S."/>
            <person name="Sorokin D.Y."/>
        </authorList>
    </citation>
    <scope>NUCLEOTIDE SEQUENCE [LARGE SCALE GENOMIC DNA]</scope>
    <source>
        <strain evidence="1 2">Omega</strain>
    </source>
</reference>
<proteinExistence type="predicted"/>
<dbReference type="AlphaFoldDB" id="A0A345UNT0"/>
<name>A0A345UNT0_9BACT</name>
<gene>
    <name evidence="1" type="ORF">CYPRO_2894</name>
</gene>
<protein>
    <recommendedName>
        <fullName evidence="3">Asparagine synthetase B</fullName>
    </recommendedName>
</protein>
<keyword evidence="2" id="KW-1185">Reference proteome</keyword>
<evidence type="ECO:0000313" key="1">
    <source>
        <dbReference type="EMBL" id="AXJ02132.1"/>
    </source>
</evidence>
<dbReference type="RefSeq" id="WP_240644770.1">
    <property type="nucleotide sequence ID" value="NZ_CP027806.1"/>
</dbReference>
<evidence type="ECO:0008006" key="3">
    <source>
        <dbReference type="Google" id="ProtNLM"/>
    </source>
</evidence>